<gene>
    <name evidence="1" type="ORF">S03H2_38315</name>
</gene>
<sequence>WQVTIIQNRGFEPLMDSASCWFWVCEDMSNWSGTFSITYTGIEQVSLCTYKVLEGATYAVTWDGCRDEGGGATQISVSGTFAGVEVGEEFTLGGNFQGCLHKGTGGNNYVTQVCDSCTVPH</sequence>
<reference evidence="1" key="1">
    <citation type="journal article" date="2014" name="Front. Microbiol.">
        <title>High frequency of phylogenetically diverse reductive dehalogenase-homologous genes in deep subseafloor sedimentary metagenomes.</title>
        <authorList>
            <person name="Kawai M."/>
            <person name="Futagami T."/>
            <person name="Toyoda A."/>
            <person name="Takaki Y."/>
            <person name="Nishi S."/>
            <person name="Hori S."/>
            <person name="Arai W."/>
            <person name="Tsubouchi T."/>
            <person name="Morono Y."/>
            <person name="Uchiyama I."/>
            <person name="Ito T."/>
            <person name="Fujiyama A."/>
            <person name="Inagaki F."/>
            <person name="Takami H."/>
        </authorList>
    </citation>
    <scope>NUCLEOTIDE SEQUENCE</scope>
    <source>
        <strain evidence="1">Expedition CK06-06</strain>
    </source>
</reference>
<dbReference type="EMBL" id="BARU01023624">
    <property type="protein sequence ID" value="GAH55289.1"/>
    <property type="molecule type" value="Genomic_DNA"/>
</dbReference>
<protein>
    <submittedName>
        <fullName evidence="1">Uncharacterized protein</fullName>
    </submittedName>
</protein>
<organism evidence="1">
    <name type="scientific">marine sediment metagenome</name>
    <dbReference type="NCBI Taxonomy" id="412755"/>
    <lineage>
        <taxon>unclassified sequences</taxon>
        <taxon>metagenomes</taxon>
        <taxon>ecological metagenomes</taxon>
    </lineage>
</organism>
<accession>X1HN56</accession>
<proteinExistence type="predicted"/>
<evidence type="ECO:0000313" key="1">
    <source>
        <dbReference type="EMBL" id="GAH55289.1"/>
    </source>
</evidence>
<comment type="caution">
    <text evidence="1">The sequence shown here is derived from an EMBL/GenBank/DDBJ whole genome shotgun (WGS) entry which is preliminary data.</text>
</comment>
<name>X1HN56_9ZZZZ</name>
<feature type="non-terminal residue" evidence="1">
    <location>
        <position position="1"/>
    </location>
</feature>
<dbReference type="AlphaFoldDB" id="X1HN56"/>